<evidence type="ECO:0000256" key="6">
    <source>
        <dbReference type="SAM" id="SignalP"/>
    </source>
</evidence>
<keyword evidence="3" id="KW-0677">Repeat</keyword>
<dbReference type="CDD" id="cd00191">
    <property type="entry name" value="TY"/>
    <property type="match status" value="2"/>
</dbReference>
<dbReference type="Gene3D" id="4.10.800.10">
    <property type="entry name" value="Thyroglobulin type-1"/>
    <property type="match status" value="2"/>
</dbReference>
<evidence type="ECO:0000256" key="3">
    <source>
        <dbReference type="ARBA" id="ARBA00022737"/>
    </source>
</evidence>
<comment type="caution">
    <text evidence="5">Lacks conserved residue(s) required for the propagation of feature annotation.</text>
</comment>
<evidence type="ECO:0000256" key="4">
    <source>
        <dbReference type="ARBA" id="ARBA00023157"/>
    </source>
</evidence>
<name>A0A482ZDX7_9ARAC</name>
<dbReference type="InterPro" id="IPR051950">
    <property type="entry name" value="Dev_reg/Prot_inhib"/>
</dbReference>
<feature type="disulfide bond" evidence="5">
    <location>
        <begin position="58"/>
        <end position="65"/>
    </location>
</feature>
<sequence length="146" mass="16276">MNMYLGFVLMVCLMCAYGAERKTECQEHRERESKSNAPLPLRLIPECDEQGDYKPLQCFKDSKFCACWDKSGQPVTQASQKTKACDCIVQKSAAEKKVLVGAFRPQCEEDGKFKLTQCHGSTGHCWCVDPATGRNTTTPVRGVVNC</sequence>
<evidence type="ECO:0000259" key="7">
    <source>
        <dbReference type="PROSITE" id="PS51162"/>
    </source>
</evidence>
<keyword evidence="6" id="KW-0732">Signal</keyword>
<feature type="signal peptide" evidence="6">
    <location>
        <begin position="1"/>
        <end position="18"/>
    </location>
</feature>
<accession>A0A482ZDX7</accession>
<proteinExistence type="predicted"/>
<dbReference type="GO" id="GO:0005604">
    <property type="term" value="C:basement membrane"/>
    <property type="evidence" value="ECO:0007669"/>
    <property type="project" value="TreeGrafter"/>
</dbReference>
<comment type="subcellular location">
    <subcellularLocation>
        <location evidence="1">Secreted</location>
    </subcellularLocation>
</comment>
<keyword evidence="4 5" id="KW-1015">Disulfide bond</keyword>
<reference evidence="8" key="2">
    <citation type="submission" date="2019-04" db="EMBL/GenBank/DDBJ databases">
        <title>Unravelling the molecular evolution of spider venoms.</title>
        <authorList>
            <person name="Pineda S."/>
        </authorList>
    </citation>
    <scope>NUCLEOTIDE SEQUENCE</scope>
</reference>
<dbReference type="Pfam" id="PF00086">
    <property type="entry name" value="Thyroglobulin_1"/>
    <property type="match status" value="2"/>
</dbReference>
<dbReference type="EMBL" id="HAGQ01000037">
    <property type="protein sequence ID" value="SMD30110.1"/>
    <property type="molecule type" value="Transcribed_RNA"/>
</dbReference>
<dbReference type="SMART" id="SM00211">
    <property type="entry name" value="TY"/>
    <property type="match status" value="2"/>
</dbReference>
<dbReference type="GO" id="GO:0007160">
    <property type="term" value="P:cell-matrix adhesion"/>
    <property type="evidence" value="ECO:0007669"/>
    <property type="project" value="TreeGrafter"/>
</dbReference>
<evidence type="ECO:0000256" key="5">
    <source>
        <dbReference type="PROSITE-ProRule" id="PRU00500"/>
    </source>
</evidence>
<dbReference type="PANTHER" id="PTHR12352:SF3">
    <property type="entry name" value="NIDOGEN-2"/>
    <property type="match status" value="1"/>
</dbReference>
<dbReference type="GO" id="GO:0005615">
    <property type="term" value="C:extracellular space"/>
    <property type="evidence" value="ECO:0007669"/>
    <property type="project" value="TreeGrafter"/>
</dbReference>
<protein>
    <submittedName>
        <fullName evidence="8">U33-Liphistoxin-Lm1a_1</fullName>
    </submittedName>
</protein>
<evidence type="ECO:0000256" key="1">
    <source>
        <dbReference type="ARBA" id="ARBA00004613"/>
    </source>
</evidence>
<organism evidence="8">
    <name type="scientific">Liphistius malayanus</name>
    <dbReference type="NCBI Taxonomy" id="1203467"/>
    <lineage>
        <taxon>Eukaryota</taxon>
        <taxon>Metazoa</taxon>
        <taxon>Ecdysozoa</taxon>
        <taxon>Arthropoda</taxon>
        <taxon>Chelicerata</taxon>
        <taxon>Arachnida</taxon>
        <taxon>Araneae</taxon>
        <taxon>Mesothelae</taxon>
        <taxon>Liphistiidae</taxon>
        <taxon>Liphistius</taxon>
    </lineage>
</organism>
<dbReference type="PROSITE" id="PS51162">
    <property type="entry name" value="THYROGLOBULIN_1_2"/>
    <property type="match status" value="2"/>
</dbReference>
<feature type="domain" description="Thyroglobulin type-1" evidence="7">
    <location>
        <begin position="22"/>
        <end position="75"/>
    </location>
</feature>
<feature type="domain" description="Thyroglobulin type-1" evidence="7">
    <location>
        <begin position="84"/>
        <end position="146"/>
    </location>
</feature>
<evidence type="ECO:0000256" key="2">
    <source>
        <dbReference type="ARBA" id="ARBA00022525"/>
    </source>
</evidence>
<dbReference type="SUPFAM" id="SSF57610">
    <property type="entry name" value="Thyroglobulin type-1 domain"/>
    <property type="match status" value="2"/>
</dbReference>
<dbReference type="AlphaFoldDB" id="A0A482ZDX7"/>
<dbReference type="PROSITE" id="PS00484">
    <property type="entry name" value="THYROGLOBULIN_1_1"/>
    <property type="match status" value="1"/>
</dbReference>
<reference evidence="8" key="1">
    <citation type="submission" date="2017-03" db="EMBL/GenBank/DDBJ databases">
        <authorList>
            <person name="QRISCLOUD D."/>
        </authorList>
    </citation>
    <scope>NUCLEOTIDE SEQUENCE</scope>
</reference>
<dbReference type="InterPro" id="IPR036857">
    <property type="entry name" value="Thyroglobulin_1_sf"/>
</dbReference>
<dbReference type="InterPro" id="IPR000716">
    <property type="entry name" value="Thyroglobulin_1"/>
</dbReference>
<keyword evidence="2" id="KW-0964">Secreted</keyword>
<feature type="disulfide bond" evidence="5">
    <location>
        <begin position="118"/>
        <end position="125"/>
    </location>
</feature>
<dbReference type="PANTHER" id="PTHR12352">
    <property type="entry name" value="SECRETED MODULAR CALCIUM-BINDING PROTEIN"/>
    <property type="match status" value="1"/>
</dbReference>
<evidence type="ECO:0000313" key="8">
    <source>
        <dbReference type="EMBL" id="SMD30110.1"/>
    </source>
</evidence>
<feature type="chain" id="PRO_5019800588" evidence="6">
    <location>
        <begin position="19"/>
        <end position="146"/>
    </location>
</feature>